<accession>A0A2P5P5S2</accession>
<name>A0A2P5P5S2_9CHLR</name>
<dbReference type="AlphaFoldDB" id="A0A2P5P5S2"/>
<protein>
    <submittedName>
        <fullName evidence="1">Uncharacterized protein</fullName>
    </submittedName>
</protein>
<organism evidence="1 2">
    <name type="scientific">Dehalogenimonas etheniformans</name>
    <dbReference type="NCBI Taxonomy" id="1536648"/>
    <lineage>
        <taxon>Bacteria</taxon>
        <taxon>Bacillati</taxon>
        <taxon>Chloroflexota</taxon>
        <taxon>Dehalococcoidia</taxon>
        <taxon>Dehalococcoidales</taxon>
        <taxon>Dehalococcoidaceae</taxon>
        <taxon>Dehalogenimonas</taxon>
    </lineage>
</organism>
<dbReference type="RefSeq" id="WP_102330660.1">
    <property type="nucleotide sequence ID" value="NZ_CP058566.2"/>
</dbReference>
<keyword evidence="2" id="KW-1185">Reference proteome</keyword>
<dbReference type="Proteomes" id="UP000235653">
    <property type="component" value="Unassembled WGS sequence"/>
</dbReference>
<evidence type="ECO:0000313" key="2">
    <source>
        <dbReference type="Proteomes" id="UP000235653"/>
    </source>
</evidence>
<proteinExistence type="predicted"/>
<comment type="caution">
    <text evidence="1">The sequence shown here is derived from an EMBL/GenBank/DDBJ whole genome shotgun (WGS) entry which is preliminary data.</text>
</comment>
<evidence type="ECO:0000313" key="1">
    <source>
        <dbReference type="EMBL" id="PPD57648.1"/>
    </source>
</evidence>
<gene>
    <name evidence="1" type="ORF">JP09_007865</name>
</gene>
<sequence length="114" mass="12684">MFVKCFSEDNPATQQDRVKRNVALANEIRKNLESLGVSNEKILRLSVDLSDVIVDTEIIEGLTKDLMSTPRSEAEAWDQTISDLLGWTENIKTHCSNAIKGLKSLRQHSDNAGA</sequence>
<reference evidence="1 2" key="1">
    <citation type="journal article" date="2017" name="ISME J.">
        <title>Grape pomace compost harbors organohalide-respiring Dehalogenimonas species with novel reductive dehalogenase genes.</title>
        <authorList>
            <person name="Yang Y."/>
            <person name="Higgins S.A."/>
            <person name="Yan J."/>
            <person name="Simsir B."/>
            <person name="Chourey K."/>
            <person name="Iyer R."/>
            <person name="Hettich R.L."/>
            <person name="Baldwin B."/>
            <person name="Ogles D.M."/>
            <person name="Loffler F.E."/>
        </authorList>
    </citation>
    <scope>NUCLEOTIDE SEQUENCE [LARGE SCALE GENOMIC DNA]</scope>
    <source>
        <strain evidence="1 2">GP</strain>
    </source>
</reference>
<dbReference type="EMBL" id="JQAN02000011">
    <property type="protein sequence ID" value="PPD57648.1"/>
    <property type="molecule type" value="Genomic_DNA"/>
</dbReference>